<dbReference type="GO" id="GO:0005524">
    <property type="term" value="F:ATP binding"/>
    <property type="evidence" value="ECO:0007669"/>
    <property type="project" value="UniProtKB-KW"/>
</dbReference>
<name>A0A2N1PV24_9BACT</name>
<organism evidence="9 10">
    <name type="scientific">Candidatus Wallbacteria bacterium HGW-Wallbacteria-1</name>
    <dbReference type="NCBI Taxonomy" id="2013854"/>
    <lineage>
        <taxon>Bacteria</taxon>
        <taxon>Candidatus Walliibacteriota</taxon>
    </lineage>
</organism>
<dbReference type="InterPro" id="IPR058031">
    <property type="entry name" value="AAA_lid_NorR"/>
</dbReference>
<dbReference type="FunFam" id="3.40.50.300:FF:000006">
    <property type="entry name" value="DNA-binding transcriptional regulator NtrC"/>
    <property type="match status" value="1"/>
</dbReference>
<dbReference type="AlphaFoldDB" id="A0A2N1PV24"/>
<dbReference type="Pfam" id="PF25601">
    <property type="entry name" value="AAA_lid_14"/>
    <property type="match status" value="1"/>
</dbReference>
<feature type="modified residue" description="4-aspartylphosphate" evidence="6">
    <location>
        <position position="54"/>
    </location>
</feature>
<reference evidence="9 10" key="1">
    <citation type="journal article" date="2017" name="ISME J.">
        <title>Potential for microbial H2 and metal transformations associated with novel bacteria and archaea in deep terrestrial subsurface sediments.</title>
        <authorList>
            <person name="Hernsdorf A.W."/>
            <person name="Amano Y."/>
            <person name="Miyakawa K."/>
            <person name="Ise K."/>
            <person name="Suzuki Y."/>
            <person name="Anantharaman K."/>
            <person name="Probst A."/>
            <person name="Burstein D."/>
            <person name="Thomas B.C."/>
            <person name="Banfield J.F."/>
        </authorList>
    </citation>
    <scope>NUCLEOTIDE SEQUENCE [LARGE SCALE GENOMIC DNA]</scope>
    <source>
        <strain evidence="9">HGW-Wallbacteria-1</strain>
    </source>
</reference>
<evidence type="ECO:0000256" key="2">
    <source>
        <dbReference type="ARBA" id="ARBA00022840"/>
    </source>
</evidence>
<evidence type="ECO:0000256" key="6">
    <source>
        <dbReference type="PROSITE-ProRule" id="PRU00169"/>
    </source>
</evidence>
<dbReference type="CDD" id="cd00009">
    <property type="entry name" value="AAA"/>
    <property type="match status" value="1"/>
</dbReference>
<dbReference type="Gene3D" id="1.10.10.60">
    <property type="entry name" value="Homeodomain-like"/>
    <property type="match status" value="1"/>
</dbReference>
<dbReference type="Gene3D" id="3.40.50.2300">
    <property type="match status" value="1"/>
</dbReference>
<dbReference type="GO" id="GO:0003677">
    <property type="term" value="F:DNA binding"/>
    <property type="evidence" value="ECO:0007669"/>
    <property type="project" value="UniProtKB-KW"/>
</dbReference>
<evidence type="ECO:0000313" key="9">
    <source>
        <dbReference type="EMBL" id="PKK92197.1"/>
    </source>
</evidence>
<keyword evidence="1" id="KW-0547">Nucleotide-binding</keyword>
<dbReference type="Pfam" id="PF00072">
    <property type="entry name" value="Response_reg"/>
    <property type="match status" value="1"/>
</dbReference>
<dbReference type="PANTHER" id="PTHR32071">
    <property type="entry name" value="TRANSCRIPTIONAL REGULATORY PROTEIN"/>
    <property type="match status" value="1"/>
</dbReference>
<dbReference type="Gene3D" id="3.40.50.300">
    <property type="entry name" value="P-loop containing nucleotide triphosphate hydrolases"/>
    <property type="match status" value="1"/>
</dbReference>
<keyword evidence="3" id="KW-0805">Transcription regulation</keyword>
<dbReference type="GO" id="GO:0000160">
    <property type="term" value="P:phosphorelay signal transduction system"/>
    <property type="evidence" value="ECO:0007669"/>
    <property type="project" value="InterPro"/>
</dbReference>
<dbReference type="GO" id="GO:0006355">
    <property type="term" value="P:regulation of DNA-templated transcription"/>
    <property type="evidence" value="ECO:0007669"/>
    <property type="project" value="InterPro"/>
</dbReference>
<keyword evidence="6" id="KW-0597">Phosphoprotein</keyword>
<sequence>MKNSYILVVDDEHNLCRAIEISLMGEGYEIKALHTCEDALQAISEREPDLLLTDLRLPDGDGMQILQTLKETWPNSQAIVMTAYATVDTALGAMRQGAFDYVLKPFNPIELKNLIANALEIRWLRNENDRLRQAVDSAADFSDLIGRSEAMNRVFDMVKRVAMVDTTALITGESGTGKEMIARAIHSQSGRRKGPFIAINCGALPETLLESELFGHARGSFTGADRARDGIFASASGGTVFLDEIGEASSSVQVNLLRVLQESEIRRVGDSSSTKVDVRIIAATNRNLEEMVKSGGFREDLFYRLDVVRLHLPPLRERQEDIIALGEHFLGKYIATTGLESKPFTDEARRALMAYQWPGNIRELENVVKKAIIFSTGSAIDLAALPQNVSNAIRSGASQTTLSGGGGSGFFLDSSVADPNGMSDRDLPDELAELSFKDAKSRVISAFERSYISTILRFCDGVVTSAAAMAGMDRGNFQKLMRKNGIKSTLFREM</sequence>
<dbReference type="SMART" id="SM00382">
    <property type="entry name" value="AAA"/>
    <property type="match status" value="1"/>
</dbReference>
<evidence type="ECO:0000256" key="3">
    <source>
        <dbReference type="ARBA" id="ARBA00023015"/>
    </source>
</evidence>
<dbReference type="Pfam" id="PF00158">
    <property type="entry name" value="Sigma54_activat"/>
    <property type="match status" value="1"/>
</dbReference>
<dbReference type="EMBL" id="PGXC01000001">
    <property type="protein sequence ID" value="PKK92197.1"/>
    <property type="molecule type" value="Genomic_DNA"/>
</dbReference>
<gene>
    <name evidence="9" type="ORF">CVV64_01950</name>
</gene>
<comment type="caution">
    <text evidence="9">The sequence shown here is derived from an EMBL/GenBank/DDBJ whole genome shotgun (WGS) entry which is preliminary data.</text>
</comment>
<dbReference type="SMART" id="SM00448">
    <property type="entry name" value="REC"/>
    <property type="match status" value="1"/>
</dbReference>
<protein>
    <recommendedName>
        <fullName evidence="11">Fis family transcriptional regulator</fullName>
    </recommendedName>
</protein>
<dbReference type="Proteomes" id="UP000233256">
    <property type="component" value="Unassembled WGS sequence"/>
</dbReference>
<dbReference type="SUPFAM" id="SSF52172">
    <property type="entry name" value="CheY-like"/>
    <property type="match status" value="1"/>
</dbReference>
<dbReference type="InterPro" id="IPR027417">
    <property type="entry name" value="P-loop_NTPase"/>
</dbReference>
<evidence type="ECO:0000256" key="4">
    <source>
        <dbReference type="ARBA" id="ARBA00023125"/>
    </source>
</evidence>
<dbReference type="InterPro" id="IPR001789">
    <property type="entry name" value="Sig_transdc_resp-reg_receiver"/>
</dbReference>
<dbReference type="InterPro" id="IPR009057">
    <property type="entry name" value="Homeodomain-like_sf"/>
</dbReference>
<evidence type="ECO:0000259" key="8">
    <source>
        <dbReference type="PROSITE" id="PS50110"/>
    </source>
</evidence>
<dbReference type="InterPro" id="IPR025944">
    <property type="entry name" value="Sigma_54_int_dom_CS"/>
</dbReference>
<proteinExistence type="predicted"/>
<dbReference type="InterPro" id="IPR011006">
    <property type="entry name" value="CheY-like_superfamily"/>
</dbReference>
<dbReference type="Gene3D" id="1.10.8.60">
    <property type="match status" value="1"/>
</dbReference>
<feature type="domain" description="Sigma-54 factor interaction" evidence="7">
    <location>
        <begin position="144"/>
        <end position="373"/>
    </location>
</feature>
<dbReference type="PROSITE" id="PS50045">
    <property type="entry name" value="SIGMA54_INTERACT_4"/>
    <property type="match status" value="1"/>
</dbReference>
<dbReference type="InterPro" id="IPR025943">
    <property type="entry name" value="Sigma_54_int_dom_ATP-bd_2"/>
</dbReference>
<dbReference type="SUPFAM" id="SSF46689">
    <property type="entry name" value="Homeodomain-like"/>
    <property type="match status" value="1"/>
</dbReference>
<evidence type="ECO:0000313" key="10">
    <source>
        <dbReference type="Proteomes" id="UP000233256"/>
    </source>
</evidence>
<dbReference type="InterPro" id="IPR002078">
    <property type="entry name" value="Sigma_54_int"/>
</dbReference>
<dbReference type="PROSITE" id="PS00688">
    <property type="entry name" value="SIGMA54_INTERACT_3"/>
    <property type="match status" value="1"/>
</dbReference>
<keyword evidence="5" id="KW-0804">Transcription</keyword>
<evidence type="ECO:0000256" key="1">
    <source>
        <dbReference type="ARBA" id="ARBA00022741"/>
    </source>
</evidence>
<dbReference type="InterPro" id="IPR003593">
    <property type="entry name" value="AAA+_ATPase"/>
</dbReference>
<keyword evidence="2" id="KW-0067">ATP-binding</keyword>
<evidence type="ECO:0008006" key="11">
    <source>
        <dbReference type="Google" id="ProtNLM"/>
    </source>
</evidence>
<dbReference type="PROSITE" id="PS00676">
    <property type="entry name" value="SIGMA54_INTERACT_2"/>
    <property type="match status" value="1"/>
</dbReference>
<feature type="domain" description="Response regulatory" evidence="8">
    <location>
        <begin position="5"/>
        <end position="119"/>
    </location>
</feature>
<dbReference type="SUPFAM" id="SSF52540">
    <property type="entry name" value="P-loop containing nucleoside triphosphate hydrolases"/>
    <property type="match status" value="1"/>
</dbReference>
<evidence type="ECO:0000259" key="7">
    <source>
        <dbReference type="PROSITE" id="PS50045"/>
    </source>
</evidence>
<keyword evidence="4" id="KW-0238">DNA-binding</keyword>
<accession>A0A2N1PV24</accession>
<dbReference type="PROSITE" id="PS50110">
    <property type="entry name" value="RESPONSE_REGULATORY"/>
    <property type="match status" value="1"/>
</dbReference>
<evidence type="ECO:0000256" key="5">
    <source>
        <dbReference type="ARBA" id="ARBA00023163"/>
    </source>
</evidence>